<dbReference type="Proteomes" id="UP000887159">
    <property type="component" value="Unassembled WGS sequence"/>
</dbReference>
<evidence type="ECO:0000313" key="3">
    <source>
        <dbReference type="Proteomes" id="UP000887159"/>
    </source>
</evidence>
<reference evidence="2" key="1">
    <citation type="submission" date="2020-08" db="EMBL/GenBank/DDBJ databases">
        <title>Multicomponent nature underlies the extraordinary mechanical properties of spider dragline silk.</title>
        <authorList>
            <person name="Kono N."/>
            <person name="Nakamura H."/>
            <person name="Mori M."/>
            <person name="Yoshida Y."/>
            <person name="Ohtoshi R."/>
            <person name="Malay A.D."/>
            <person name="Moran D.A.P."/>
            <person name="Tomita M."/>
            <person name="Numata K."/>
            <person name="Arakawa K."/>
        </authorList>
    </citation>
    <scope>NUCLEOTIDE SEQUENCE</scope>
</reference>
<gene>
    <name evidence="2" type="ORF">TNCV_4230441</name>
</gene>
<keyword evidence="3" id="KW-1185">Reference proteome</keyword>
<dbReference type="EMBL" id="BMAU01021306">
    <property type="protein sequence ID" value="GFY11575.1"/>
    <property type="molecule type" value="Genomic_DNA"/>
</dbReference>
<comment type="caution">
    <text evidence="2">The sequence shown here is derived from an EMBL/GenBank/DDBJ whole genome shotgun (WGS) entry which is preliminary data.</text>
</comment>
<sequence length="178" mass="19080">MPPNIQNTRSTSSLDKRVRKSCGSSGIHECRGTKNISLPSSTMPKLWRWNAVVSSSVVKSNLSHRLWQHSFLSFGNFTELNRTVTYVEGIRTLGSDVDTIDEDGSVGVIIVLAEESMTSDTGVGGCGSDTVAAIEEAGGKSCAWVEDDDVVTEGVNCDAFGFGDMKAVAVNLKVDILF</sequence>
<protein>
    <submittedName>
        <fullName evidence="2">Uncharacterized protein</fullName>
    </submittedName>
</protein>
<evidence type="ECO:0000256" key="1">
    <source>
        <dbReference type="SAM" id="MobiDB-lite"/>
    </source>
</evidence>
<dbReference type="AlphaFoldDB" id="A0A8X6SHL4"/>
<feature type="compositionally biased region" description="Polar residues" evidence="1">
    <location>
        <begin position="1"/>
        <end position="13"/>
    </location>
</feature>
<organism evidence="2 3">
    <name type="scientific">Trichonephila clavipes</name>
    <name type="common">Golden silk orbweaver</name>
    <name type="synonym">Nephila clavipes</name>
    <dbReference type="NCBI Taxonomy" id="2585209"/>
    <lineage>
        <taxon>Eukaryota</taxon>
        <taxon>Metazoa</taxon>
        <taxon>Ecdysozoa</taxon>
        <taxon>Arthropoda</taxon>
        <taxon>Chelicerata</taxon>
        <taxon>Arachnida</taxon>
        <taxon>Araneae</taxon>
        <taxon>Araneomorphae</taxon>
        <taxon>Entelegynae</taxon>
        <taxon>Araneoidea</taxon>
        <taxon>Nephilidae</taxon>
        <taxon>Trichonephila</taxon>
    </lineage>
</organism>
<feature type="region of interest" description="Disordered" evidence="1">
    <location>
        <begin position="1"/>
        <end position="26"/>
    </location>
</feature>
<accession>A0A8X6SHL4</accession>
<name>A0A8X6SHL4_TRICX</name>
<proteinExistence type="predicted"/>
<evidence type="ECO:0000313" key="2">
    <source>
        <dbReference type="EMBL" id="GFY11575.1"/>
    </source>
</evidence>